<evidence type="ECO:0000313" key="2">
    <source>
        <dbReference type="Proteomes" id="UP000008315"/>
    </source>
</evidence>
<sequence>MEYRWHCNYITEDIADDLATIVKDYFEEAILNSLGVTPKAIIQSLRETPSKTLGKIAA</sequence>
<dbReference type="PATRIC" id="fig|271065.3.peg.4174"/>
<dbReference type="Proteomes" id="UP000008315">
    <property type="component" value="Chromosome"/>
</dbReference>
<dbReference type="HOGENOM" id="CLU_2974226_0_0_6"/>
<keyword evidence="2" id="KW-1185">Reference proteome</keyword>
<dbReference type="AlphaFoldDB" id="G4T1E6"/>
<organism evidence="1 2">
    <name type="scientific">Methylotuvimicrobium alcaliphilum (strain DSM 19304 / NCIMB 14124 / VKM B-2133 / 20Z)</name>
    <name type="common">Methylomicrobium alcaliphilum</name>
    <dbReference type="NCBI Taxonomy" id="1091494"/>
    <lineage>
        <taxon>Bacteria</taxon>
        <taxon>Pseudomonadati</taxon>
        <taxon>Pseudomonadota</taxon>
        <taxon>Gammaproteobacteria</taxon>
        <taxon>Methylococcales</taxon>
        <taxon>Methylococcaceae</taxon>
        <taxon>Methylotuvimicrobium</taxon>
    </lineage>
</organism>
<accession>G4T1E6</accession>
<dbReference type="KEGG" id="mah:MEALZ_4039"/>
<reference evidence="2" key="1">
    <citation type="journal article" date="2012" name="J. Bacteriol.">
        <title>Genome sequence of the haloalkaliphilic methanotrophic bacterium Methylomicrobium alcaliphilum 20Z.</title>
        <authorList>
            <person name="Vuilleumier S."/>
            <person name="Khmelenina V.N."/>
            <person name="Bringel F."/>
            <person name="Reshetnikov A.S."/>
            <person name="Lajus A."/>
            <person name="Mangenot S."/>
            <person name="Rouy Z."/>
            <person name="Op den Camp H.J."/>
            <person name="Jetten M.S."/>
            <person name="Dispirito A.A."/>
            <person name="Dunfield P."/>
            <person name="Klotz M.G."/>
            <person name="Semrau J.D."/>
            <person name="Stein L.Y."/>
            <person name="Barbe V."/>
            <person name="Medigue C."/>
            <person name="Trotsenko Y.A."/>
            <person name="Kalyuzhnaya M.G."/>
        </authorList>
    </citation>
    <scope>NUCLEOTIDE SEQUENCE [LARGE SCALE GENOMIC DNA]</scope>
    <source>
        <strain evidence="2">DSM 19304 / NCIMB 14124 / VKM B-2133 / 20Z</strain>
    </source>
</reference>
<dbReference type="EMBL" id="FO082060">
    <property type="protein sequence ID" value="CCE25695.1"/>
    <property type="molecule type" value="Genomic_DNA"/>
</dbReference>
<proteinExistence type="predicted"/>
<protein>
    <submittedName>
        <fullName evidence="1">Uncharacterized protein</fullName>
    </submittedName>
</protein>
<name>G4T1E6_META2</name>
<evidence type="ECO:0000313" key="1">
    <source>
        <dbReference type="EMBL" id="CCE25695.1"/>
    </source>
</evidence>
<gene>
    <name evidence="1" type="ordered locus">MEALZ_4039</name>
</gene>